<evidence type="ECO:0000313" key="1">
    <source>
        <dbReference type="EMBL" id="WQQ26496.1"/>
    </source>
</evidence>
<dbReference type="Proteomes" id="UP001327225">
    <property type="component" value="Chromosome"/>
</dbReference>
<dbReference type="RefSeq" id="WP_322454371.1">
    <property type="nucleotide sequence ID" value="NZ_CP141059.1"/>
</dbReference>
<organism evidence="1 2">
    <name type="scientific">Nocardioides bizhenqiangii</name>
    <dbReference type="NCBI Taxonomy" id="3095076"/>
    <lineage>
        <taxon>Bacteria</taxon>
        <taxon>Bacillati</taxon>
        <taxon>Actinomycetota</taxon>
        <taxon>Actinomycetes</taxon>
        <taxon>Propionibacteriales</taxon>
        <taxon>Nocardioidaceae</taxon>
        <taxon>Nocardioides</taxon>
    </lineage>
</organism>
<proteinExistence type="predicted"/>
<name>A0ABZ0ZRF2_9ACTN</name>
<gene>
    <name evidence="1" type="ORF">SHK19_21385</name>
</gene>
<reference evidence="2" key="1">
    <citation type="submission" date="2023-12" db="EMBL/GenBank/DDBJ databases">
        <title>Novel species in genus Nocardioides.</title>
        <authorList>
            <person name="Zhou H."/>
        </authorList>
    </citation>
    <scope>NUCLEOTIDE SEQUENCE [LARGE SCALE GENOMIC DNA]</scope>
    <source>
        <strain evidence="2">HM61</strain>
    </source>
</reference>
<accession>A0ABZ0ZRF2</accession>
<evidence type="ECO:0000313" key="2">
    <source>
        <dbReference type="Proteomes" id="UP001327225"/>
    </source>
</evidence>
<sequence>MYDVTMTERVSSVPQPAHLEMRWLPVTDAQGTTRMQAVWIEAGAAMPVAPHHAA</sequence>
<evidence type="ECO:0008006" key="3">
    <source>
        <dbReference type="Google" id="ProtNLM"/>
    </source>
</evidence>
<dbReference type="EMBL" id="CP141059">
    <property type="protein sequence ID" value="WQQ26496.1"/>
    <property type="molecule type" value="Genomic_DNA"/>
</dbReference>
<protein>
    <recommendedName>
        <fullName evidence="3">NUDIX hydrolase</fullName>
    </recommendedName>
</protein>
<keyword evidence="2" id="KW-1185">Reference proteome</keyword>